<feature type="transmembrane region" description="Helical" evidence="6">
    <location>
        <begin position="129"/>
        <end position="154"/>
    </location>
</feature>
<sequence>MVDTFYPRLRTSSDSFEFVLKRRLQKSVKLRRPPPLFNISEQPQNPTLFLEVLVICSTFILWTTSVVLLIFSGYLLYHQFGVSLLTDAYDFLSCMSLQTIASLTLAVTASLVCACHNPGYIHVPRLTKWAIFFIVISIVILSCEIFISLCYKWLPNINLEDKMKNKLEYSVKHPKHLRRWDKMQITLSCCGVKSKEDWVKLGMKIPDSCCVKIKNEVCVSWKEQGCIEAYTSVKTKLLAYLTGSSSVALANCLIIIPVLVKLLTVSLVLTRDARKLSKFKKYNKRLLLHRPVTFGSISHFFRPYITPEHSSTTLVNLFYNEKKNLEKKIERRTVRYAQKTTLSDPYDVTSASTDANYPTENISLSKDFEEEKTLNTDITKPSTSAQ</sequence>
<dbReference type="Pfam" id="PF00335">
    <property type="entry name" value="Tetraspanin"/>
    <property type="match status" value="1"/>
</dbReference>
<keyword evidence="4 6" id="KW-0472">Membrane</keyword>
<feature type="transmembrane region" description="Helical" evidence="6">
    <location>
        <begin position="48"/>
        <end position="77"/>
    </location>
</feature>
<feature type="region of interest" description="Disordered" evidence="5">
    <location>
        <begin position="349"/>
        <end position="386"/>
    </location>
</feature>
<reference evidence="7" key="1">
    <citation type="submission" date="2015-05" db="UniProtKB">
        <authorList>
            <consortium name="EnsemblMetazoa"/>
        </authorList>
    </citation>
    <scope>IDENTIFICATION</scope>
</reference>
<dbReference type="VEuPathDB" id="VectorBase:RPRC008650"/>
<dbReference type="GO" id="GO:0016020">
    <property type="term" value="C:membrane"/>
    <property type="evidence" value="ECO:0007669"/>
    <property type="project" value="UniProtKB-SubCell"/>
</dbReference>
<name>T1HX80_RHOPR</name>
<dbReference type="STRING" id="13249.T1HX80"/>
<keyword evidence="8" id="KW-1185">Reference proteome</keyword>
<dbReference type="Gene3D" id="1.10.1450.10">
    <property type="entry name" value="Tetraspanin"/>
    <property type="match status" value="1"/>
</dbReference>
<dbReference type="AlphaFoldDB" id="T1HX80"/>
<evidence type="ECO:0000256" key="4">
    <source>
        <dbReference type="ARBA" id="ARBA00023136"/>
    </source>
</evidence>
<dbReference type="Proteomes" id="UP000015103">
    <property type="component" value="Unassembled WGS sequence"/>
</dbReference>
<evidence type="ECO:0000256" key="1">
    <source>
        <dbReference type="ARBA" id="ARBA00004141"/>
    </source>
</evidence>
<dbReference type="CDD" id="cd03127">
    <property type="entry name" value="tetraspanin_LEL"/>
    <property type="match status" value="1"/>
</dbReference>
<organism evidence="7 8">
    <name type="scientific">Rhodnius prolixus</name>
    <name type="common">Triatomid bug</name>
    <dbReference type="NCBI Taxonomy" id="13249"/>
    <lineage>
        <taxon>Eukaryota</taxon>
        <taxon>Metazoa</taxon>
        <taxon>Ecdysozoa</taxon>
        <taxon>Arthropoda</taxon>
        <taxon>Hexapoda</taxon>
        <taxon>Insecta</taxon>
        <taxon>Pterygota</taxon>
        <taxon>Neoptera</taxon>
        <taxon>Paraneoptera</taxon>
        <taxon>Hemiptera</taxon>
        <taxon>Heteroptera</taxon>
        <taxon>Panheteroptera</taxon>
        <taxon>Cimicomorpha</taxon>
        <taxon>Reduviidae</taxon>
        <taxon>Triatominae</taxon>
        <taxon>Rhodnius</taxon>
    </lineage>
</organism>
<feature type="compositionally biased region" description="Polar residues" evidence="5">
    <location>
        <begin position="375"/>
        <end position="386"/>
    </location>
</feature>
<proteinExistence type="predicted"/>
<comment type="subcellular location">
    <subcellularLocation>
        <location evidence="1">Membrane</location>
        <topology evidence="1">Multi-pass membrane protein</topology>
    </subcellularLocation>
</comment>
<dbReference type="HOGENOM" id="CLU_716339_0_0_1"/>
<feature type="transmembrane region" description="Helical" evidence="6">
    <location>
        <begin position="247"/>
        <end position="270"/>
    </location>
</feature>
<dbReference type="EMBL" id="ACPB03005328">
    <property type="status" value="NOT_ANNOTATED_CDS"/>
    <property type="molecule type" value="Genomic_DNA"/>
</dbReference>
<dbReference type="InterPro" id="IPR008952">
    <property type="entry name" value="Tetraspanin_EC2_sf"/>
</dbReference>
<feature type="compositionally biased region" description="Polar residues" evidence="5">
    <location>
        <begin position="349"/>
        <end position="364"/>
    </location>
</feature>
<feature type="transmembrane region" description="Helical" evidence="6">
    <location>
        <begin position="97"/>
        <end position="117"/>
    </location>
</feature>
<accession>T1HX80</accession>
<dbReference type="InParanoid" id="T1HX80"/>
<evidence type="ECO:0000313" key="8">
    <source>
        <dbReference type="Proteomes" id="UP000015103"/>
    </source>
</evidence>
<evidence type="ECO:0000256" key="5">
    <source>
        <dbReference type="SAM" id="MobiDB-lite"/>
    </source>
</evidence>
<dbReference type="EnsemblMetazoa" id="RPRC008650-RA">
    <property type="protein sequence ID" value="RPRC008650-PA"/>
    <property type="gene ID" value="RPRC008650"/>
</dbReference>
<dbReference type="InterPro" id="IPR018499">
    <property type="entry name" value="Tetraspanin/Peripherin"/>
</dbReference>
<evidence type="ECO:0000256" key="2">
    <source>
        <dbReference type="ARBA" id="ARBA00022692"/>
    </source>
</evidence>
<dbReference type="SUPFAM" id="SSF48652">
    <property type="entry name" value="Tetraspanin"/>
    <property type="match status" value="1"/>
</dbReference>
<evidence type="ECO:0000313" key="7">
    <source>
        <dbReference type="EnsemblMetazoa" id="RPRC008650-PA"/>
    </source>
</evidence>
<keyword evidence="3 6" id="KW-1133">Transmembrane helix</keyword>
<keyword evidence="2 6" id="KW-0812">Transmembrane</keyword>
<protein>
    <submittedName>
        <fullName evidence="7">Uncharacterized protein</fullName>
    </submittedName>
</protein>
<evidence type="ECO:0000256" key="3">
    <source>
        <dbReference type="ARBA" id="ARBA00022989"/>
    </source>
</evidence>
<evidence type="ECO:0000256" key="6">
    <source>
        <dbReference type="SAM" id="Phobius"/>
    </source>
</evidence>